<evidence type="ECO:0000259" key="1">
    <source>
        <dbReference type="Pfam" id="PF13847"/>
    </source>
</evidence>
<protein>
    <submittedName>
        <fullName evidence="2">Methyltransferase domain-containing protein</fullName>
    </submittedName>
</protein>
<feature type="domain" description="Methyltransferase" evidence="1">
    <location>
        <begin position="223"/>
        <end position="361"/>
    </location>
</feature>
<keyword evidence="2" id="KW-0489">Methyltransferase</keyword>
<organism evidence="2 3">
    <name type="scientific">Ruthenibacterium lactatiformans</name>
    <dbReference type="NCBI Taxonomy" id="1550024"/>
    <lineage>
        <taxon>Bacteria</taxon>
        <taxon>Bacillati</taxon>
        <taxon>Bacillota</taxon>
        <taxon>Clostridia</taxon>
        <taxon>Eubacteriales</taxon>
        <taxon>Oscillospiraceae</taxon>
        <taxon>Ruthenibacterium</taxon>
    </lineage>
</organism>
<dbReference type="InterPro" id="IPR029063">
    <property type="entry name" value="SAM-dependent_MTases_sf"/>
</dbReference>
<reference evidence="2 3" key="1">
    <citation type="journal article" date="2019" name="Nat. Med.">
        <title>A library of human gut bacterial isolates paired with longitudinal multiomics data enables mechanistic microbiome research.</title>
        <authorList>
            <person name="Poyet M."/>
            <person name="Groussin M."/>
            <person name="Gibbons S.M."/>
            <person name="Avila-Pacheco J."/>
            <person name="Jiang X."/>
            <person name="Kearney S.M."/>
            <person name="Perrotta A.R."/>
            <person name="Berdy B."/>
            <person name="Zhao S."/>
            <person name="Lieberman T.D."/>
            <person name="Swanson P.K."/>
            <person name="Smith M."/>
            <person name="Roesemann S."/>
            <person name="Alexander J.E."/>
            <person name="Rich S.A."/>
            <person name="Livny J."/>
            <person name="Vlamakis H."/>
            <person name="Clish C."/>
            <person name="Bullock K."/>
            <person name="Deik A."/>
            <person name="Scott J."/>
            <person name="Pierce K.A."/>
            <person name="Xavier R.J."/>
            <person name="Alm E.J."/>
        </authorList>
    </citation>
    <scope>NUCLEOTIDE SEQUENCE [LARGE SCALE GENOMIC DNA]</scope>
    <source>
        <strain evidence="2 3">BIOML-A7</strain>
    </source>
</reference>
<dbReference type="AlphaFoldDB" id="A0A6I3QP28"/>
<dbReference type="PANTHER" id="PTHR43861:SF1">
    <property type="entry name" value="TRANS-ACONITATE 2-METHYLTRANSFERASE"/>
    <property type="match status" value="1"/>
</dbReference>
<evidence type="ECO:0000313" key="3">
    <source>
        <dbReference type="Proteomes" id="UP000449193"/>
    </source>
</evidence>
<dbReference type="GO" id="GO:0032259">
    <property type="term" value="P:methylation"/>
    <property type="evidence" value="ECO:0007669"/>
    <property type="project" value="UniProtKB-KW"/>
</dbReference>
<dbReference type="Gene3D" id="3.40.50.150">
    <property type="entry name" value="Vaccinia Virus protein VP39"/>
    <property type="match status" value="1"/>
</dbReference>
<dbReference type="CDD" id="cd02440">
    <property type="entry name" value="AdoMet_MTases"/>
    <property type="match status" value="1"/>
</dbReference>
<comment type="caution">
    <text evidence="2">The sequence shown here is derived from an EMBL/GenBank/DDBJ whole genome shotgun (WGS) entry which is preliminary data.</text>
</comment>
<dbReference type="Pfam" id="PF13847">
    <property type="entry name" value="Methyltransf_31"/>
    <property type="match status" value="1"/>
</dbReference>
<dbReference type="SUPFAM" id="SSF53335">
    <property type="entry name" value="S-adenosyl-L-methionine-dependent methyltransferases"/>
    <property type="match status" value="1"/>
</dbReference>
<name>A0A6I3QP28_9FIRM</name>
<gene>
    <name evidence="2" type="ORF">GMD52_07840</name>
</gene>
<keyword evidence="2" id="KW-0808">Transferase</keyword>
<dbReference type="Proteomes" id="UP000449193">
    <property type="component" value="Unassembled WGS sequence"/>
</dbReference>
<accession>A0A6I3QP28</accession>
<dbReference type="PANTHER" id="PTHR43861">
    <property type="entry name" value="TRANS-ACONITATE 2-METHYLTRANSFERASE-RELATED"/>
    <property type="match status" value="1"/>
</dbReference>
<dbReference type="EMBL" id="WMZR01000008">
    <property type="protein sequence ID" value="MTS51452.1"/>
    <property type="molecule type" value="Genomic_DNA"/>
</dbReference>
<proteinExistence type="predicted"/>
<dbReference type="GO" id="GO:0008168">
    <property type="term" value="F:methyltransferase activity"/>
    <property type="evidence" value="ECO:0007669"/>
    <property type="project" value="UniProtKB-KW"/>
</dbReference>
<sequence length="467" mass="54479">MEKVIKGDQLEKIKHFLSMRYYDSVVKESCAILEEILKKIYKQALSELPIDDRTALLESEGKIGNGNKSYTRFGFGELVGLFNRSRLLDRWSKYTDNNMGIIRSISLDYIVELRNRLTHDRSSMQEEVSQSEAQLVYDCLLNWLSFIGYKDMSTGVESAFKQPSTHAEPSAKATTYQRVKKDITSGYDSSIKPERRRLKKQAAYSEQHDAHSFEYALERLNHKKDLIGLDVGCADGYVTELRFKKEYGFKKVVGIDHNKTLIEKVRSEDHGIFHYHFVDIEARSFDDDMEDLLEEEGIEAFDVMFCALTLHHLKNPARLLRKLRRYLRKGGALIIRGVDDGAMIAYDDGGLVEEILDDCTRQSNASDRYHGRKYYPWLRSVGFSDIKMNYQVDDITEMDAEEREDFFHYYFDFRLQYTLRPLNKDPENPRFIQDHERMVANLDKLEAMFIRPDFFFSTLTVSCIAIK</sequence>
<dbReference type="InterPro" id="IPR025714">
    <property type="entry name" value="Methyltranfer_dom"/>
</dbReference>
<evidence type="ECO:0000313" key="2">
    <source>
        <dbReference type="EMBL" id="MTS51452.1"/>
    </source>
</evidence>
<dbReference type="RefSeq" id="WP_155201496.1">
    <property type="nucleotide sequence ID" value="NZ_WMZL01000015.1"/>
</dbReference>